<dbReference type="RefSeq" id="WP_052446448.1">
    <property type="nucleotide sequence ID" value="NZ_FNGU01000008.1"/>
</dbReference>
<feature type="domain" description="Calcineurin-like phosphoesterase" evidence="3">
    <location>
        <begin position="5"/>
        <end position="150"/>
    </location>
</feature>
<evidence type="ECO:0000313" key="5">
    <source>
        <dbReference type="Proteomes" id="UP000182146"/>
    </source>
</evidence>
<comment type="cofactor">
    <cofactor evidence="2">
        <name>a divalent metal cation</name>
        <dbReference type="ChEBI" id="CHEBI:60240"/>
    </cofactor>
</comment>
<evidence type="ECO:0000256" key="2">
    <source>
        <dbReference type="RuleBase" id="RU362039"/>
    </source>
</evidence>
<dbReference type="AlphaFoldDB" id="A0A1G9UY11"/>
<comment type="similarity">
    <text evidence="1 2">Belongs to the metallophosphoesterase superfamily. YfcE family.</text>
</comment>
<dbReference type="Gene3D" id="3.60.21.10">
    <property type="match status" value="1"/>
</dbReference>
<dbReference type="Proteomes" id="UP000182146">
    <property type="component" value="Unassembled WGS sequence"/>
</dbReference>
<name>A0A1G9UY11_9BACT</name>
<dbReference type="InterPro" id="IPR024654">
    <property type="entry name" value="Calcineurin-like_PHP_lpxH"/>
</dbReference>
<dbReference type="PANTHER" id="PTHR11124">
    <property type="entry name" value="VACUOLAR SORTING PROTEIN VPS29"/>
    <property type="match status" value="1"/>
</dbReference>
<accession>A0A1G9UY11</accession>
<evidence type="ECO:0000313" key="4">
    <source>
        <dbReference type="EMBL" id="SDM64689.1"/>
    </source>
</evidence>
<dbReference type="OrthoDB" id="9785951at2"/>
<protein>
    <recommendedName>
        <fullName evidence="2">Phosphoesterase</fullName>
        <ecNumber evidence="2">3.1.4.-</ecNumber>
    </recommendedName>
</protein>
<evidence type="ECO:0000259" key="3">
    <source>
        <dbReference type="Pfam" id="PF12850"/>
    </source>
</evidence>
<dbReference type="InterPro" id="IPR000979">
    <property type="entry name" value="Phosphodiesterase_MJ0936/Vps29"/>
</dbReference>
<keyword evidence="2" id="KW-0479">Metal-binding</keyword>
<dbReference type="EMBL" id="FNGU01000008">
    <property type="protein sequence ID" value="SDM64689.1"/>
    <property type="molecule type" value="Genomic_DNA"/>
</dbReference>
<dbReference type="GO" id="GO:0046872">
    <property type="term" value="F:metal ion binding"/>
    <property type="evidence" value="ECO:0007669"/>
    <property type="project" value="UniProtKB-KW"/>
</dbReference>
<dbReference type="Pfam" id="PF12850">
    <property type="entry name" value="Metallophos_2"/>
    <property type="match status" value="1"/>
</dbReference>
<sequence>MDAMVGVVSDTHLRGGPECYTYLEQLGRNFFAGAQAVIHAGDMINADLLDAFRPLPVYGVRGNMDAAHPDLPYKRIIELAGFRIGLIHGWGSPQGLEERLLSEFADTQLDCLVYGHSHYPLNEWRGNLLLFNPGSPTDSREAPFPTVGRLYLGETIRGEILRCG</sequence>
<evidence type="ECO:0000256" key="1">
    <source>
        <dbReference type="ARBA" id="ARBA00008950"/>
    </source>
</evidence>
<dbReference type="InterPro" id="IPR029052">
    <property type="entry name" value="Metallo-depent_PP-like"/>
</dbReference>
<dbReference type="NCBIfam" id="TIGR00040">
    <property type="entry name" value="yfcE"/>
    <property type="match status" value="1"/>
</dbReference>
<dbReference type="GO" id="GO:0016787">
    <property type="term" value="F:hydrolase activity"/>
    <property type="evidence" value="ECO:0007669"/>
    <property type="project" value="UniProtKB-UniRule"/>
</dbReference>
<dbReference type="EC" id="3.1.4.-" evidence="2"/>
<reference evidence="4 5" key="1">
    <citation type="submission" date="2016-10" db="EMBL/GenBank/DDBJ databases">
        <authorList>
            <person name="de Groot N.N."/>
        </authorList>
    </citation>
    <scope>NUCLEOTIDE SEQUENCE [LARGE SCALE GENOMIC DNA]</scope>
    <source>
        <strain evidence="4 5">DSM 17813</strain>
    </source>
</reference>
<organism evidence="4 5">
    <name type="scientific">Geoalkalibacter ferrihydriticus</name>
    <dbReference type="NCBI Taxonomy" id="392333"/>
    <lineage>
        <taxon>Bacteria</taxon>
        <taxon>Pseudomonadati</taxon>
        <taxon>Thermodesulfobacteriota</taxon>
        <taxon>Desulfuromonadia</taxon>
        <taxon>Desulfuromonadales</taxon>
        <taxon>Geoalkalibacteraceae</taxon>
        <taxon>Geoalkalibacter</taxon>
    </lineage>
</organism>
<gene>
    <name evidence="4" type="ORF">SAMN05660860_02911</name>
</gene>
<dbReference type="STRING" id="392333.SAMN05660860_02911"/>
<dbReference type="SUPFAM" id="SSF56300">
    <property type="entry name" value="Metallo-dependent phosphatases"/>
    <property type="match status" value="1"/>
</dbReference>
<proteinExistence type="inferred from homology"/>